<dbReference type="EMBL" id="JACHJV010000001">
    <property type="protein sequence ID" value="MBB4925427.1"/>
    <property type="molecule type" value="Genomic_DNA"/>
</dbReference>
<evidence type="ECO:0000259" key="2">
    <source>
        <dbReference type="Pfam" id="PF13559"/>
    </source>
</evidence>
<evidence type="ECO:0000313" key="4">
    <source>
        <dbReference type="Proteomes" id="UP000540506"/>
    </source>
</evidence>
<dbReference type="AlphaFoldDB" id="A0A7W7R4U1"/>
<dbReference type="InterPro" id="IPR025403">
    <property type="entry name" value="TgpA-like_C"/>
</dbReference>
<accession>A0A7W7R4U1</accession>
<name>A0A7W7R4U1_KITKI</name>
<keyword evidence="1" id="KW-0472">Membrane</keyword>
<gene>
    <name evidence="3" type="ORF">FHR34_004420</name>
</gene>
<proteinExistence type="predicted"/>
<dbReference type="RefSeq" id="WP_184937615.1">
    <property type="nucleotide sequence ID" value="NZ_JACHJV010000001.1"/>
</dbReference>
<evidence type="ECO:0000313" key="3">
    <source>
        <dbReference type="EMBL" id="MBB4925427.1"/>
    </source>
</evidence>
<keyword evidence="1" id="KW-1133">Transmembrane helix</keyword>
<comment type="caution">
    <text evidence="3">The sequence shown here is derived from an EMBL/GenBank/DDBJ whole genome shotgun (WGS) entry which is preliminary data.</text>
</comment>
<dbReference type="Pfam" id="PF13559">
    <property type="entry name" value="DUF4129"/>
    <property type="match status" value="1"/>
</dbReference>
<keyword evidence="1" id="KW-0812">Transmembrane</keyword>
<feature type="transmembrane region" description="Helical" evidence="1">
    <location>
        <begin position="71"/>
        <end position="89"/>
    </location>
</feature>
<dbReference type="Proteomes" id="UP000540506">
    <property type="component" value="Unassembled WGS sequence"/>
</dbReference>
<sequence length="222" mass="24204">MPTWGDWVQVADGAPVTVPRDAAREAAREELLKPEYHRHDPSLLQRLSNWLWDQLDKLLGQLGSAASNGNTGLILFLVIAVLIGAALWWRLGRPGRAATTTGTLFSAEGPRTAEQHRAAAGRHAVEGDFAAAVREQMRALVRSLEERTLLDPRPGRTADEAAAEAGRQLPAHAEALREAARLFDDIAFGERTADQRGYQQLADLDALLRRTRPAALTPAGAR</sequence>
<organism evidence="3 4">
    <name type="scientific">Kitasatospora kifunensis</name>
    <name type="common">Streptomyces kifunensis</name>
    <dbReference type="NCBI Taxonomy" id="58351"/>
    <lineage>
        <taxon>Bacteria</taxon>
        <taxon>Bacillati</taxon>
        <taxon>Actinomycetota</taxon>
        <taxon>Actinomycetes</taxon>
        <taxon>Kitasatosporales</taxon>
        <taxon>Streptomycetaceae</taxon>
        <taxon>Kitasatospora</taxon>
    </lineage>
</organism>
<protein>
    <submittedName>
        <fullName evidence="3">Uncharacterized protein HemY</fullName>
    </submittedName>
</protein>
<feature type="domain" description="Protein-glutamine gamma-glutamyltransferase-like C-terminal" evidence="2">
    <location>
        <begin position="137"/>
        <end position="205"/>
    </location>
</feature>
<keyword evidence="4" id="KW-1185">Reference proteome</keyword>
<reference evidence="3 4" key="1">
    <citation type="submission" date="2020-08" db="EMBL/GenBank/DDBJ databases">
        <title>Sequencing the genomes of 1000 actinobacteria strains.</title>
        <authorList>
            <person name="Klenk H.-P."/>
        </authorList>
    </citation>
    <scope>NUCLEOTIDE SEQUENCE [LARGE SCALE GENOMIC DNA]</scope>
    <source>
        <strain evidence="3 4">DSM 41654</strain>
    </source>
</reference>
<evidence type="ECO:0000256" key="1">
    <source>
        <dbReference type="SAM" id="Phobius"/>
    </source>
</evidence>